<evidence type="ECO:0000256" key="3">
    <source>
        <dbReference type="ARBA" id="ARBA00023002"/>
    </source>
</evidence>
<dbReference type="RefSeq" id="WP_099593127.1">
    <property type="nucleotide sequence ID" value="NZ_MDGM01000012.1"/>
</dbReference>
<dbReference type="EMBL" id="MDGM01000012">
    <property type="protein sequence ID" value="PIB24615.1"/>
    <property type="molecule type" value="Genomic_DNA"/>
</dbReference>
<dbReference type="Proteomes" id="UP000231516">
    <property type="component" value="Unassembled WGS sequence"/>
</dbReference>
<keyword evidence="1" id="KW-0285">Flavoprotein</keyword>
<gene>
    <name evidence="5" type="ORF">BFP76_05380</name>
</gene>
<keyword evidence="6" id="KW-1185">Reference proteome</keyword>
<dbReference type="GO" id="GO:0016491">
    <property type="term" value="F:oxidoreductase activity"/>
    <property type="evidence" value="ECO:0007669"/>
    <property type="project" value="UniProtKB-KW"/>
</dbReference>
<dbReference type="PANTHER" id="PTHR42659">
    <property type="entry name" value="XANTHINE DEHYDROGENASE SUBUNIT C-RELATED"/>
    <property type="match status" value="1"/>
</dbReference>
<dbReference type="InterPro" id="IPR036683">
    <property type="entry name" value="CO_DH_flav_C_dom_sf"/>
</dbReference>
<feature type="domain" description="FAD-binding PCMH-type" evidence="4">
    <location>
        <begin position="1"/>
        <end position="182"/>
    </location>
</feature>
<dbReference type="PANTHER" id="PTHR42659:SF2">
    <property type="entry name" value="XANTHINE DEHYDROGENASE SUBUNIT C-RELATED"/>
    <property type="match status" value="1"/>
</dbReference>
<dbReference type="AlphaFoldDB" id="A0A2G5K5C1"/>
<evidence type="ECO:0000313" key="6">
    <source>
        <dbReference type="Proteomes" id="UP000231516"/>
    </source>
</evidence>
<keyword evidence="3" id="KW-0560">Oxidoreductase</keyword>
<dbReference type="SUPFAM" id="SSF56176">
    <property type="entry name" value="FAD-binding/transporter-associated domain-like"/>
    <property type="match status" value="1"/>
</dbReference>
<dbReference type="InterPro" id="IPR051312">
    <property type="entry name" value="Diverse_Substr_Oxidored"/>
</dbReference>
<reference evidence="5 6" key="1">
    <citation type="submission" date="2016-08" db="EMBL/GenBank/DDBJ databases">
        <title>Draft genome of Amylibacter sp. strain 4G11.</title>
        <authorList>
            <person name="Wong S.-K."/>
            <person name="Hamasaki K."/>
            <person name="Yoshizawa S."/>
        </authorList>
    </citation>
    <scope>NUCLEOTIDE SEQUENCE [LARGE SCALE GENOMIC DNA]</scope>
    <source>
        <strain evidence="5 6">4G11</strain>
    </source>
</reference>
<dbReference type="InterPro" id="IPR036318">
    <property type="entry name" value="FAD-bd_PCMH-like_sf"/>
</dbReference>
<evidence type="ECO:0000313" key="5">
    <source>
        <dbReference type="EMBL" id="PIB24615.1"/>
    </source>
</evidence>
<protein>
    <submittedName>
        <fullName evidence="5">Carbon monoxide dehydrogenase</fullName>
    </submittedName>
</protein>
<dbReference type="InterPro" id="IPR002346">
    <property type="entry name" value="Mopterin_DH_FAD-bd"/>
</dbReference>
<dbReference type="InterPro" id="IPR016169">
    <property type="entry name" value="FAD-bd_PCMH_sub2"/>
</dbReference>
<organism evidence="5 6">
    <name type="scientific">Paramylibacter kogurei</name>
    <dbReference type="NCBI Taxonomy" id="1889778"/>
    <lineage>
        <taxon>Bacteria</taxon>
        <taxon>Pseudomonadati</taxon>
        <taxon>Pseudomonadota</taxon>
        <taxon>Alphaproteobacteria</taxon>
        <taxon>Rhodobacterales</taxon>
        <taxon>Paracoccaceae</taxon>
        <taxon>Paramylibacter</taxon>
    </lineage>
</organism>
<name>A0A2G5K5C1_9RHOB</name>
<evidence type="ECO:0000259" key="4">
    <source>
        <dbReference type="PROSITE" id="PS51387"/>
    </source>
</evidence>
<dbReference type="SUPFAM" id="SSF55447">
    <property type="entry name" value="CO dehydrogenase flavoprotein C-terminal domain-like"/>
    <property type="match status" value="1"/>
</dbReference>
<evidence type="ECO:0000256" key="2">
    <source>
        <dbReference type="ARBA" id="ARBA00022827"/>
    </source>
</evidence>
<comment type="caution">
    <text evidence="5">The sequence shown here is derived from an EMBL/GenBank/DDBJ whole genome shotgun (WGS) entry which is preliminary data.</text>
</comment>
<keyword evidence="2" id="KW-0274">FAD</keyword>
<dbReference type="OrthoDB" id="9793944at2"/>
<dbReference type="SMART" id="SM01092">
    <property type="entry name" value="CO_deh_flav_C"/>
    <property type="match status" value="1"/>
</dbReference>
<dbReference type="InterPro" id="IPR016167">
    <property type="entry name" value="FAD-bd_PCMH_sub1"/>
</dbReference>
<accession>A0A2G5K5C1</accession>
<sequence>MYTTKYHKASDAANAASLLGASPEAKILAGGQTLIPTMKQRLAAPTDLIDISGIAELRGVTIEARKKLGVLKAKGGETITIGAATTHYEVANNADLAAACPAITGLAANIGDPAVRHRGTIGGSIANNDPAADYPAALLALGATIHTTSRDISADDFFTGMFSTALNDGEVIKSVSFQAPAAAGYGKFPVPASRYAMVGVFVAKSIDGDVRVSVTGAGDDGVFRHAGLESALTSDWSPASAAGVNVGAEGLLSDIHGNAAYRANLIGVMAKRAVESA</sequence>
<proteinExistence type="predicted"/>
<dbReference type="Gene3D" id="3.30.43.10">
    <property type="entry name" value="Uridine Diphospho-n-acetylenolpyruvylglucosamine Reductase, domain 2"/>
    <property type="match status" value="1"/>
</dbReference>
<dbReference type="InterPro" id="IPR005107">
    <property type="entry name" value="CO_DH_flav_C"/>
</dbReference>
<dbReference type="InterPro" id="IPR016166">
    <property type="entry name" value="FAD-bd_PCMH"/>
</dbReference>
<dbReference type="PROSITE" id="PS51387">
    <property type="entry name" value="FAD_PCMH"/>
    <property type="match status" value="1"/>
</dbReference>
<evidence type="ECO:0000256" key="1">
    <source>
        <dbReference type="ARBA" id="ARBA00022630"/>
    </source>
</evidence>
<dbReference type="Pfam" id="PF00941">
    <property type="entry name" value="FAD_binding_5"/>
    <property type="match status" value="1"/>
</dbReference>
<dbReference type="GO" id="GO:0071949">
    <property type="term" value="F:FAD binding"/>
    <property type="evidence" value="ECO:0007669"/>
    <property type="project" value="InterPro"/>
</dbReference>
<dbReference type="Gene3D" id="3.30.465.10">
    <property type="match status" value="1"/>
</dbReference>
<dbReference type="Gene3D" id="3.30.390.50">
    <property type="entry name" value="CO dehydrogenase flavoprotein, C-terminal domain"/>
    <property type="match status" value="1"/>
</dbReference>